<proteinExistence type="predicted"/>
<feature type="transmembrane region" description="Helical" evidence="1">
    <location>
        <begin position="6"/>
        <end position="23"/>
    </location>
</feature>
<evidence type="ECO:0000313" key="2">
    <source>
        <dbReference type="EMBL" id="BDT61951.1"/>
    </source>
</evidence>
<reference evidence="2" key="1">
    <citation type="submission" date="2022-10" db="EMBL/GenBank/DDBJ databases">
        <title>Genome sequences of endogenous nimaviruses in decapod crustaceans.</title>
        <authorList>
            <person name="Kawato S."/>
            <person name="Nozaki R."/>
            <person name="Kondo H."/>
            <person name="Hirono I."/>
        </authorList>
    </citation>
    <scope>NUCLEOTIDE SEQUENCE</scope>
    <source>
        <strain evidence="2">Mikawa2016</strain>
    </source>
</reference>
<keyword evidence="1" id="KW-0812">Transmembrane</keyword>
<protein>
    <submittedName>
        <fullName evidence="2">Uncharacterized protein</fullName>
    </submittedName>
</protein>
<dbReference type="EMBL" id="LC738870">
    <property type="protein sequence ID" value="BDT61951.1"/>
    <property type="molecule type" value="Genomic_DNA"/>
</dbReference>
<keyword evidence="1" id="KW-0472">Membrane</keyword>
<accession>A0A9C7BLE9</accession>
<sequence length="82" mass="9570">MPLLTFLYWMLLITLLYSLVFHIKSKYLKSIHPNSIYGYLELDTIQNMNALPDPTKQAVVEKLIPHLSIPTSLKLIHKYVKD</sequence>
<keyword evidence="1" id="KW-1133">Transmembrane helix</keyword>
<name>A0A9C7BLE9_9VIRU</name>
<organism evidence="2">
    <name type="scientific">Penaeus monodon majanivirus A</name>
    <dbReference type="NCBI Taxonomy" id="2984271"/>
    <lineage>
        <taxon>Viruses</taxon>
        <taxon>Viruses incertae sedis</taxon>
        <taxon>Naldaviricetes</taxon>
        <taxon>Nimaviridae</taxon>
    </lineage>
</organism>
<evidence type="ECO:0000256" key="1">
    <source>
        <dbReference type="SAM" id="Phobius"/>
    </source>
</evidence>